<dbReference type="Gene3D" id="3.40.605.10">
    <property type="entry name" value="Aldehyde Dehydrogenase, Chain A, domain 1"/>
    <property type="match status" value="1"/>
</dbReference>
<dbReference type="OrthoDB" id="310895at2759"/>
<reference evidence="4" key="1">
    <citation type="journal article" date="2020" name="Nat. Commun.">
        <title>Large-scale genome sequencing of mycorrhizal fungi provides insights into the early evolution of symbiotic traits.</title>
        <authorList>
            <person name="Miyauchi S."/>
            <person name="Kiss E."/>
            <person name="Kuo A."/>
            <person name="Drula E."/>
            <person name="Kohler A."/>
            <person name="Sanchez-Garcia M."/>
            <person name="Morin E."/>
            <person name="Andreopoulos B."/>
            <person name="Barry K.W."/>
            <person name="Bonito G."/>
            <person name="Buee M."/>
            <person name="Carver A."/>
            <person name="Chen C."/>
            <person name="Cichocki N."/>
            <person name="Clum A."/>
            <person name="Culley D."/>
            <person name="Crous P.W."/>
            <person name="Fauchery L."/>
            <person name="Girlanda M."/>
            <person name="Hayes R.D."/>
            <person name="Keri Z."/>
            <person name="LaButti K."/>
            <person name="Lipzen A."/>
            <person name="Lombard V."/>
            <person name="Magnuson J."/>
            <person name="Maillard F."/>
            <person name="Murat C."/>
            <person name="Nolan M."/>
            <person name="Ohm R.A."/>
            <person name="Pangilinan J."/>
            <person name="Pereira M.F."/>
            <person name="Perotto S."/>
            <person name="Peter M."/>
            <person name="Pfister S."/>
            <person name="Riley R."/>
            <person name="Sitrit Y."/>
            <person name="Stielow J.B."/>
            <person name="Szollosi G."/>
            <person name="Zifcakova L."/>
            <person name="Stursova M."/>
            <person name="Spatafora J.W."/>
            <person name="Tedersoo L."/>
            <person name="Vaario L.M."/>
            <person name="Yamada A."/>
            <person name="Yan M."/>
            <person name="Wang P."/>
            <person name="Xu J."/>
            <person name="Bruns T."/>
            <person name="Baldrian P."/>
            <person name="Vilgalys R."/>
            <person name="Dunand C."/>
            <person name="Henrissat B."/>
            <person name="Grigoriev I.V."/>
            <person name="Hibbett D."/>
            <person name="Nagy L.G."/>
            <person name="Martin F.M."/>
        </authorList>
    </citation>
    <scope>NUCLEOTIDE SEQUENCE</scope>
    <source>
        <strain evidence="4">UP504</strain>
    </source>
</reference>
<comment type="caution">
    <text evidence="4">The sequence shown here is derived from an EMBL/GenBank/DDBJ whole genome shotgun (WGS) entry which is preliminary data.</text>
</comment>
<accession>A0A9P6B6T1</accession>
<dbReference type="AlphaFoldDB" id="A0A9P6B6T1"/>
<dbReference type="InterPro" id="IPR016163">
    <property type="entry name" value="Ald_DH_C"/>
</dbReference>
<protein>
    <recommendedName>
        <fullName evidence="3">Aldehyde dehydrogenase domain-containing protein</fullName>
    </recommendedName>
</protein>
<evidence type="ECO:0000259" key="3">
    <source>
        <dbReference type="Pfam" id="PF00171"/>
    </source>
</evidence>
<comment type="similarity">
    <text evidence="1">Belongs to the aldehyde dehydrogenase family.</text>
</comment>
<keyword evidence="5" id="KW-1185">Reference proteome</keyword>
<evidence type="ECO:0000256" key="1">
    <source>
        <dbReference type="ARBA" id="ARBA00009986"/>
    </source>
</evidence>
<dbReference type="PANTHER" id="PTHR42986:SF1">
    <property type="entry name" value="BENZALDEHYDE DEHYDROGENASE YFMT"/>
    <property type="match status" value="1"/>
</dbReference>
<dbReference type="GO" id="GO:0016620">
    <property type="term" value="F:oxidoreductase activity, acting on the aldehyde or oxo group of donors, NAD or NADP as acceptor"/>
    <property type="evidence" value="ECO:0007669"/>
    <property type="project" value="InterPro"/>
</dbReference>
<sequence>MPVDVLNTSGPVPSFINNAPFITRSTFTVLNPNDEERKPLHDAYGVDPDEAIRAVEAAHAALPGWRETPIKARREIFFKVVRAIKERRSEIVAWIIKETTSTVPMAEFDVQLALENIEELGAVISTALKSEIDPPGEPGRVTYITPSSPWNAPFILALRAVASPIVAGNTVVLKTSEMSPLSNMIIAQLFLEAGLPPGVLNVIHTSAENAPKVTETVIAHPAVRKVNFTGSTRVGSIIGTLCGKYIKPVTMELGGAAALIVLEDADLEHAVKSTLLGKFFHSGQICMSTNNILVHESVADEYITILTRETSQLQASHQPNSDKRIRGLFTPASAKRVNGLVRDALSKGAKIVVGDENPSRKTDISRHEIFGPALAITRIKTEDEAIAFVNRSGYGLSGAIHSRDIGRALRIARRIEASLVHINSFTVQDHATIPHGGMKNSGFGRFNGFEGVREFTQIKVISVTDIGPIPRLGL</sequence>
<organism evidence="4 5">
    <name type="scientific">Hydnum rufescens UP504</name>
    <dbReference type="NCBI Taxonomy" id="1448309"/>
    <lineage>
        <taxon>Eukaryota</taxon>
        <taxon>Fungi</taxon>
        <taxon>Dikarya</taxon>
        <taxon>Basidiomycota</taxon>
        <taxon>Agaricomycotina</taxon>
        <taxon>Agaricomycetes</taxon>
        <taxon>Cantharellales</taxon>
        <taxon>Hydnaceae</taxon>
        <taxon>Hydnum</taxon>
    </lineage>
</organism>
<dbReference type="Proteomes" id="UP000886523">
    <property type="component" value="Unassembled WGS sequence"/>
</dbReference>
<dbReference type="InterPro" id="IPR015590">
    <property type="entry name" value="Aldehyde_DH_dom"/>
</dbReference>
<evidence type="ECO:0000313" key="4">
    <source>
        <dbReference type="EMBL" id="KAF9517995.1"/>
    </source>
</evidence>
<dbReference type="EMBL" id="MU128928">
    <property type="protein sequence ID" value="KAF9517995.1"/>
    <property type="molecule type" value="Genomic_DNA"/>
</dbReference>
<keyword evidence="2" id="KW-0520">NAD</keyword>
<proteinExistence type="inferred from homology"/>
<dbReference type="SUPFAM" id="SSF53720">
    <property type="entry name" value="ALDH-like"/>
    <property type="match status" value="1"/>
</dbReference>
<dbReference type="PANTHER" id="PTHR42986">
    <property type="entry name" value="BENZALDEHYDE DEHYDROGENASE YFMT"/>
    <property type="match status" value="1"/>
</dbReference>
<feature type="domain" description="Aldehyde dehydrogenase" evidence="3">
    <location>
        <begin position="25"/>
        <end position="461"/>
    </location>
</feature>
<dbReference type="InterPro" id="IPR016162">
    <property type="entry name" value="Ald_DH_N"/>
</dbReference>
<dbReference type="InterPro" id="IPR016161">
    <property type="entry name" value="Ald_DH/histidinol_DH"/>
</dbReference>
<name>A0A9P6B6T1_9AGAM</name>
<evidence type="ECO:0000256" key="2">
    <source>
        <dbReference type="ARBA" id="ARBA00023027"/>
    </source>
</evidence>
<dbReference type="Gene3D" id="3.40.309.10">
    <property type="entry name" value="Aldehyde Dehydrogenase, Chain A, domain 2"/>
    <property type="match status" value="1"/>
</dbReference>
<dbReference type="Pfam" id="PF00171">
    <property type="entry name" value="Aldedh"/>
    <property type="match status" value="1"/>
</dbReference>
<gene>
    <name evidence="4" type="ORF">BS47DRAFT_1389443</name>
</gene>
<evidence type="ECO:0000313" key="5">
    <source>
        <dbReference type="Proteomes" id="UP000886523"/>
    </source>
</evidence>